<proteinExistence type="predicted"/>
<keyword evidence="3" id="KW-1185">Reference proteome</keyword>
<dbReference type="EMBL" id="DS990393">
    <property type="protein sequence ID" value="EFR47143.1"/>
    <property type="molecule type" value="Genomic_DNA"/>
</dbReference>
<organism evidence="2 3">
    <name type="scientific">Helicobacter cinaedi CCUG 18818 = ATCC BAA-847</name>
    <dbReference type="NCBI Taxonomy" id="537971"/>
    <lineage>
        <taxon>Bacteria</taxon>
        <taxon>Pseudomonadati</taxon>
        <taxon>Campylobacterota</taxon>
        <taxon>Epsilonproteobacteria</taxon>
        <taxon>Campylobacterales</taxon>
        <taxon>Helicobacteraceae</taxon>
        <taxon>Helicobacter</taxon>
    </lineage>
</organism>
<reference evidence="3" key="1">
    <citation type="journal article" date="2014" name="Genome Announc.">
        <title>Draft genome sequences of six enterohepatic helicobacter species isolated from humans and one from rhesus macaques.</title>
        <authorList>
            <person name="Shen Z."/>
            <person name="Sheh A."/>
            <person name="Young S.K."/>
            <person name="Abouelliel A."/>
            <person name="Ward D.V."/>
            <person name="Earl A.M."/>
            <person name="Fox J.G."/>
        </authorList>
    </citation>
    <scope>NUCLEOTIDE SEQUENCE [LARGE SCALE GENOMIC DNA]</scope>
    <source>
        <strain evidence="3">CCUG 18818</strain>
    </source>
</reference>
<evidence type="ECO:0000256" key="1">
    <source>
        <dbReference type="SAM" id="Phobius"/>
    </source>
</evidence>
<dbReference type="Proteomes" id="UP000005755">
    <property type="component" value="Unassembled WGS sequence"/>
</dbReference>
<name>A0ABN0BCN2_9HELI</name>
<keyword evidence="1" id="KW-1133">Transmembrane helix</keyword>
<gene>
    <name evidence="2" type="ORF">HCCG_01691</name>
</gene>
<keyword evidence="1" id="KW-0812">Transmembrane</keyword>
<protein>
    <submittedName>
        <fullName evidence="2">Uncharacterized protein</fullName>
    </submittedName>
</protein>
<accession>A0ABN0BCN2</accession>
<keyword evidence="1" id="KW-0472">Membrane</keyword>
<sequence>MSVSQAYSHTNKISTNTLSYTTLFQTLSFMLALLILCTCTRSIMVLHYIPQELWEHQDFYAMLFMGFKLDMRSIGIAMLIFVGLKLIAYMIESALKMLSFLAGGGGKRQLLKSLQP</sequence>
<dbReference type="RefSeq" id="WP_002957028.1">
    <property type="nucleotide sequence ID" value="NZ_DS990393.1"/>
</dbReference>
<evidence type="ECO:0000313" key="2">
    <source>
        <dbReference type="EMBL" id="EFR47143.1"/>
    </source>
</evidence>
<feature type="transmembrane region" description="Helical" evidence="1">
    <location>
        <begin position="27"/>
        <end position="49"/>
    </location>
</feature>
<feature type="transmembrane region" description="Helical" evidence="1">
    <location>
        <begin position="69"/>
        <end position="91"/>
    </location>
</feature>
<evidence type="ECO:0000313" key="3">
    <source>
        <dbReference type="Proteomes" id="UP000005755"/>
    </source>
</evidence>